<dbReference type="Pfam" id="PF00140">
    <property type="entry name" value="Sigma70_r1_2"/>
    <property type="match status" value="1"/>
</dbReference>
<feature type="DNA-binding region" description="H-T-H motif" evidence="6">
    <location>
        <begin position="320"/>
        <end position="339"/>
    </location>
</feature>
<dbReference type="Proteomes" id="UP000176404">
    <property type="component" value="Unassembled WGS sequence"/>
</dbReference>
<dbReference type="SUPFAM" id="SSF88659">
    <property type="entry name" value="Sigma3 and sigma4 domains of RNA polymerase sigma factors"/>
    <property type="match status" value="2"/>
</dbReference>
<dbReference type="FunFam" id="1.10.601.10:FF:000001">
    <property type="entry name" value="RNA polymerase sigma factor SigA"/>
    <property type="match status" value="1"/>
</dbReference>
<dbReference type="InterPro" id="IPR012760">
    <property type="entry name" value="RNA_pol_sigma_RpoD_C"/>
</dbReference>
<comment type="caution">
    <text evidence="9">The sequence shown here is derived from an EMBL/GenBank/DDBJ whole genome shotgun (WGS) entry which is preliminary data.</text>
</comment>
<gene>
    <name evidence="6" type="primary">sigA</name>
    <name evidence="9" type="ORF">A2892_04225</name>
</gene>
<dbReference type="InterPro" id="IPR000943">
    <property type="entry name" value="RNA_pol_sigma70"/>
</dbReference>
<feature type="region of interest" description="Sigma-70 factor domain-4" evidence="6">
    <location>
        <begin position="294"/>
        <end position="347"/>
    </location>
</feature>
<dbReference type="NCBIfam" id="TIGR02937">
    <property type="entry name" value="sigma70-ECF"/>
    <property type="match status" value="1"/>
</dbReference>
<evidence type="ECO:0000256" key="3">
    <source>
        <dbReference type="ARBA" id="ARBA00023082"/>
    </source>
</evidence>
<dbReference type="Gene3D" id="1.10.601.10">
    <property type="entry name" value="RNA Polymerase Primary Sigma Factor"/>
    <property type="match status" value="2"/>
</dbReference>
<feature type="region of interest" description="Sigma-70 factor domain-3" evidence="6">
    <location>
        <begin position="205"/>
        <end position="281"/>
    </location>
</feature>
<evidence type="ECO:0000313" key="10">
    <source>
        <dbReference type="Proteomes" id="UP000176404"/>
    </source>
</evidence>
<evidence type="ECO:0000259" key="8">
    <source>
        <dbReference type="PROSITE" id="PS00716"/>
    </source>
</evidence>
<dbReference type="InterPro" id="IPR050239">
    <property type="entry name" value="Sigma-70_RNA_pol_init_factors"/>
</dbReference>
<accession>A0A1F8B864</accession>
<dbReference type="InterPro" id="IPR007630">
    <property type="entry name" value="RNA_pol_sigma70_r4"/>
</dbReference>
<dbReference type="GO" id="GO:0016987">
    <property type="term" value="F:sigma factor activity"/>
    <property type="evidence" value="ECO:0007669"/>
    <property type="project" value="UniProtKB-UniRule"/>
</dbReference>
<dbReference type="HAMAP" id="MF_00963">
    <property type="entry name" value="Sigma70_RpoD_SigA"/>
    <property type="match status" value="1"/>
</dbReference>
<dbReference type="InterPro" id="IPR007127">
    <property type="entry name" value="RNA_pol_sigma_70_r1_1"/>
</dbReference>
<comment type="function">
    <text evidence="6">Sigma factors are initiation factors that promote the attachment of RNA polymerase to specific initiation sites and are then released. This sigma factor is the primary sigma factor during exponential growth.</text>
</comment>
<comment type="similarity">
    <text evidence="6">Belongs to the sigma-70 factor family. RpoD/SigA subfamily.</text>
</comment>
<keyword evidence="7" id="KW-0175">Coiled coil</keyword>
<dbReference type="EMBL" id="MGHD01000007">
    <property type="protein sequence ID" value="OGM60222.1"/>
    <property type="molecule type" value="Genomic_DNA"/>
</dbReference>
<evidence type="ECO:0000256" key="1">
    <source>
        <dbReference type="ARBA" id="ARBA00022490"/>
    </source>
</evidence>
<protein>
    <recommendedName>
        <fullName evidence="6">RNA polymerase sigma factor SigA</fullName>
    </recommendedName>
</protein>
<evidence type="ECO:0000256" key="5">
    <source>
        <dbReference type="ARBA" id="ARBA00023163"/>
    </source>
</evidence>
<dbReference type="STRING" id="1802517.A2892_04225"/>
<dbReference type="AlphaFoldDB" id="A0A1F8B864"/>
<feature type="domain" description="RNA polymerase sigma-70" evidence="8">
    <location>
        <begin position="319"/>
        <end position="345"/>
    </location>
</feature>
<dbReference type="InterPro" id="IPR036388">
    <property type="entry name" value="WH-like_DNA-bd_sf"/>
</dbReference>
<dbReference type="Pfam" id="PF04545">
    <property type="entry name" value="Sigma70_r4"/>
    <property type="match status" value="1"/>
</dbReference>
<dbReference type="PANTHER" id="PTHR30603">
    <property type="entry name" value="RNA POLYMERASE SIGMA FACTOR RPO"/>
    <property type="match status" value="1"/>
</dbReference>
<evidence type="ECO:0000256" key="2">
    <source>
        <dbReference type="ARBA" id="ARBA00023015"/>
    </source>
</evidence>
<dbReference type="InterPro" id="IPR042189">
    <property type="entry name" value="RNA_pol_sigma_70_r1_1_sf"/>
</dbReference>
<keyword evidence="2 6" id="KW-0805">Transcription regulation</keyword>
<evidence type="ECO:0000256" key="7">
    <source>
        <dbReference type="SAM" id="Coils"/>
    </source>
</evidence>
<keyword evidence="5 6" id="KW-0804">Transcription</keyword>
<feature type="coiled-coil region" evidence="7">
    <location>
        <begin position="28"/>
        <end position="81"/>
    </location>
</feature>
<dbReference type="InterPro" id="IPR013325">
    <property type="entry name" value="RNA_pol_sigma_r2"/>
</dbReference>
<dbReference type="GO" id="GO:0003677">
    <property type="term" value="F:DNA binding"/>
    <property type="evidence" value="ECO:0007669"/>
    <property type="project" value="UniProtKB-UniRule"/>
</dbReference>
<feature type="region of interest" description="Sigma-70 factor domain-2" evidence="6">
    <location>
        <begin position="126"/>
        <end position="196"/>
    </location>
</feature>
<dbReference type="GO" id="GO:0005737">
    <property type="term" value="C:cytoplasm"/>
    <property type="evidence" value="ECO:0007669"/>
    <property type="project" value="UniProtKB-SubCell"/>
</dbReference>
<dbReference type="GO" id="GO:0006352">
    <property type="term" value="P:DNA-templated transcription initiation"/>
    <property type="evidence" value="ECO:0007669"/>
    <property type="project" value="UniProtKB-UniRule"/>
</dbReference>
<proteinExistence type="inferred from homology"/>
<dbReference type="InterPro" id="IPR013324">
    <property type="entry name" value="RNA_pol_sigma_r3/r4-like"/>
</dbReference>
<dbReference type="InterPro" id="IPR028630">
    <property type="entry name" value="Sigma70_RpoD"/>
</dbReference>
<evidence type="ECO:0000256" key="6">
    <source>
        <dbReference type="HAMAP-Rule" id="MF_00963"/>
    </source>
</evidence>
<organism evidence="9 10">
    <name type="scientific">Candidatus Woesebacteria bacterium RIFCSPLOWO2_01_FULL_39_10b</name>
    <dbReference type="NCBI Taxonomy" id="1802517"/>
    <lineage>
        <taxon>Bacteria</taxon>
        <taxon>Candidatus Woeseibacteriota</taxon>
    </lineage>
</organism>
<dbReference type="InterPro" id="IPR007624">
    <property type="entry name" value="RNA_pol_sigma70_r3"/>
</dbReference>
<evidence type="ECO:0000256" key="4">
    <source>
        <dbReference type="ARBA" id="ARBA00023125"/>
    </source>
</evidence>
<dbReference type="PROSITE" id="PS00716">
    <property type="entry name" value="SIGMA70_2"/>
    <property type="match status" value="1"/>
</dbReference>
<dbReference type="InterPro" id="IPR009042">
    <property type="entry name" value="RNA_pol_sigma70_r1_2"/>
</dbReference>
<dbReference type="InterPro" id="IPR007627">
    <property type="entry name" value="RNA_pol_sigma70_r2"/>
</dbReference>
<comment type="subunit">
    <text evidence="6">Interacts transiently with the RNA polymerase catalytic core.</text>
</comment>
<dbReference type="PANTHER" id="PTHR30603:SF60">
    <property type="entry name" value="RNA POLYMERASE SIGMA FACTOR RPOD"/>
    <property type="match status" value="1"/>
</dbReference>
<dbReference type="Pfam" id="PF04539">
    <property type="entry name" value="Sigma70_r3"/>
    <property type="match status" value="1"/>
</dbReference>
<dbReference type="CDD" id="cd06171">
    <property type="entry name" value="Sigma70_r4"/>
    <property type="match status" value="1"/>
</dbReference>
<dbReference type="SUPFAM" id="SSF88946">
    <property type="entry name" value="Sigma2 domain of RNA polymerase sigma factors"/>
    <property type="match status" value="1"/>
</dbReference>
<dbReference type="Gene3D" id="1.10.10.10">
    <property type="entry name" value="Winged helix-like DNA-binding domain superfamily/Winged helix DNA-binding domain"/>
    <property type="match status" value="2"/>
</dbReference>
<name>A0A1F8B864_9BACT</name>
<dbReference type="Gene3D" id="1.10.220.120">
    <property type="entry name" value="Sigma-70 factor, region 1.1"/>
    <property type="match status" value="1"/>
</dbReference>
<keyword evidence="1 6" id="KW-0963">Cytoplasm</keyword>
<dbReference type="NCBIfam" id="TIGR02393">
    <property type="entry name" value="RpoD_Cterm"/>
    <property type="match status" value="1"/>
</dbReference>
<dbReference type="PRINTS" id="PR00046">
    <property type="entry name" value="SIGMA70FCT"/>
</dbReference>
<comment type="subcellular location">
    <subcellularLocation>
        <location evidence="6">Cytoplasm</location>
    </subcellularLocation>
</comment>
<reference evidence="9 10" key="1">
    <citation type="journal article" date="2016" name="Nat. Commun.">
        <title>Thousands of microbial genomes shed light on interconnected biogeochemical processes in an aquifer system.</title>
        <authorList>
            <person name="Anantharaman K."/>
            <person name="Brown C.T."/>
            <person name="Hug L.A."/>
            <person name="Sharon I."/>
            <person name="Castelle C.J."/>
            <person name="Probst A.J."/>
            <person name="Thomas B.C."/>
            <person name="Singh A."/>
            <person name="Wilkins M.J."/>
            <person name="Karaoz U."/>
            <person name="Brodie E.L."/>
            <person name="Williams K.H."/>
            <person name="Hubbard S.S."/>
            <person name="Banfield J.F."/>
        </authorList>
    </citation>
    <scope>NUCLEOTIDE SEQUENCE [LARGE SCALE GENOMIC DNA]</scope>
</reference>
<keyword evidence="4 6" id="KW-0238">DNA-binding</keyword>
<feature type="short sequence motif" description="Interaction with polymerase core subunit RpoC" evidence="6">
    <location>
        <begin position="150"/>
        <end position="153"/>
    </location>
</feature>
<dbReference type="Pfam" id="PF03979">
    <property type="entry name" value="Sigma70_r1_1"/>
    <property type="match status" value="1"/>
</dbReference>
<sequence>MIRKDSINLIKKGREQGFLTQDDILEIFPDAEKRLDELDDLYDKLLAEGIDVFESVTSDELDTDEKAKEKLEREIEILSKLGGAESTDPVRQYLREIGRVPLLVAEEEVELAKRYEKGEKAAKDKLTESNLRLVVSIAKKYIGRGLSLLDLIQEGNQGLIRAVEKYDWRRGYKFSTYATWWIRQAITRAIADQARTIRIPVHMVETINKLYRVSRRLMQELGREPVAEEIAEEVELDPDRVREIFKIAQEVTSLEAPVGEDQESFLGDFIPDESQLSPVDAASKQLLKDHLDEVLATLSEREARVLKFRFGLEGNKQMTLEEVGRVFGVTRERIRQIEAKALRKLKHPSRRKKLQDYLE</sequence>
<keyword evidence="3 6" id="KW-0731">Sigma factor</keyword>
<dbReference type="Pfam" id="PF04542">
    <property type="entry name" value="Sigma70_r2"/>
    <property type="match status" value="1"/>
</dbReference>
<dbReference type="InterPro" id="IPR014284">
    <property type="entry name" value="RNA_pol_sigma-70_dom"/>
</dbReference>
<evidence type="ECO:0000313" key="9">
    <source>
        <dbReference type="EMBL" id="OGM60222.1"/>
    </source>
</evidence>